<organism evidence="2 3">
    <name type="scientific">Pelagomonas calceolata</name>
    <dbReference type="NCBI Taxonomy" id="35677"/>
    <lineage>
        <taxon>Eukaryota</taxon>
        <taxon>Sar</taxon>
        <taxon>Stramenopiles</taxon>
        <taxon>Ochrophyta</taxon>
        <taxon>Pelagophyceae</taxon>
        <taxon>Pelagomonadales</taxon>
        <taxon>Pelagomonadaceae</taxon>
        <taxon>Pelagomonas</taxon>
    </lineage>
</organism>
<comment type="caution">
    <text evidence="2">The sequence shown here is derived from an EMBL/GenBank/DDBJ whole genome shotgun (WGS) entry which is preliminary data.</text>
</comment>
<gene>
    <name evidence="2" type="ORF">PECAL_1P16900</name>
</gene>
<sequence>MKRRATKEPQHKIPGWLVTACDSAAERAEGDTPAGAANKLVQAYSCPLLYRTPKSARWWARRQKVRLTHLELLEIIEEVTSANAYAFHRRLKDRVHGIGKGARLLRQTTQDECRTRAVQLAHALLRKAQTDIIGKARNRWKDVEVRVDRLKASLEAKKGVKGRSTFDYDSPAATNMIRRGEFKGLRVGGCSFGSGKDMMRAVVAHANGVGISEVDGYYAVVSVDAGQVQEGETGTTMACRMEDIAVPGALRDDFIGTLQQRCDSVAQTKIGHGVLVAAASATCTEFFNLRAALENRLPTQIKLLARIFRDEKFSGYDGIGARWGSMLPQARDAFIAKMERDYNASEAKKNATSFHLANVEMSRDPSVQSAFGEGRNWRSDRPTPMVHEFTQSMHLYFKKFGILPDGCKLVIVKGRYFYQEETMLPGLELLPRDAVRTKRYYGLREGQQPNGMVGRGAGAQVIECGVHQLLLLQERADVLFTADVVEYFKKEQAEYQERHSNGSKRRGDYPPHDSLVDCTMRMPVRLVQFD</sequence>
<dbReference type="AlphaFoldDB" id="A0A8J2WXB3"/>
<feature type="region of interest" description="Disordered" evidence="1">
    <location>
        <begin position="496"/>
        <end position="515"/>
    </location>
</feature>
<protein>
    <submittedName>
        <fullName evidence="2">Uncharacterized protein</fullName>
    </submittedName>
</protein>
<keyword evidence="3" id="KW-1185">Reference proteome</keyword>
<dbReference type="Proteomes" id="UP000789595">
    <property type="component" value="Unassembled WGS sequence"/>
</dbReference>
<dbReference type="EMBL" id="CAKKNE010000001">
    <property type="protein sequence ID" value="CAH0365261.1"/>
    <property type="molecule type" value="Genomic_DNA"/>
</dbReference>
<name>A0A8J2WXB3_9STRA</name>
<proteinExistence type="predicted"/>
<evidence type="ECO:0000313" key="3">
    <source>
        <dbReference type="Proteomes" id="UP000789595"/>
    </source>
</evidence>
<reference evidence="2" key="1">
    <citation type="submission" date="2021-11" db="EMBL/GenBank/DDBJ databases">
        <authorList>
            <consortium name="Genoscope - CEA"/>
            <person name="William W."/>
        </authorList>
    </citation>
    <scope>NUCLEOTIDE SEQUENCE</scope>
</reference>
<evidence type="ECO:0000256" key="1">
    <source>
        <dbReference type="SAM" id="MobiDB-lite"/>
    </source>
</evidence>
<accession>A0A8J2WXB3</accession>
<evidence type="ECO:0000313" key="2">
    <source>
        <dbReference type="EMBL" id="CAH0365261.1"/>
    </source>
</evidence>